<protein>
    <submittedName>
        <fullName evidence="4">Uncharacterized protein</fullName>
    </submittedName>
</protein>
<organism evidence="4">
    <name type="scientific">Ralstonia solanacearum</name>
    <name type="common">Pseudomonas solanacearum</name>
    <dbReference type="NCBI Taxonomy" id="305"/>
    <lineage>
        <taxon>Bacteria</taxon>
        <taxon>Pseudomonadati</taxon>
        <taxon>Pseudomonadota</taxon>
        <taxon>Betaproteobacteria</taxon>
        <taxon>Burkholderiales</taxon>
        <taxon>Burkholderiaceae</taxon>
        <taxon>Ralstonia</taxon>
        <taxon>Ralstonia solanacearum species complex</taxon>
    </lineage>
</organism>
<proteinExistence type="predicted"/>
<reference evidence="4" key="1">
    <citation type="submission" date="2015-10" db="EMBL/GenBank/DDBJ databases">
        <authorList>
            <person name="Gilbert D.G."/>
        </authorList>
    </citation>
    <scope>NUCLEOTIDE SEQUENCE</scope>
    <source>
        <strain evidence="4">Phyl III-seqv23</strain>
    </source>
</reference>
<evidence type="ECO:0000313" key="3">
    <source>
        <dbReference type="EMBL" id="CUV41168.1"/>
    </source>
</evidence>
<dbReference type="EMBL" id="LN899822">
    <property type="protein sequence ID" value="CUV61070.1"/>
    <property type="molecule type" value="Genomic_DNA"/>
</dbReference>
<dbReference type="EMBL" id="LN899825">
    <property type="protein sequence ID" value="CUV33785.1"/>
    <property type="molecule type" value="Genomic_DNA"/>
</dbReference>
<evidence type="ECO:0000313" key="4">
    <source>
        <dbReference type="EMBL" id="CUV61070.1"/>
    </source>
</evidence>
<gene>
    <name evidence="4" type="ORF">RD1301_v1_1280010</name>
    <name evidence="1" type="ORF">RUN1744_v1_1270009</name>
    <name evidence="2" type="ORF">TD1301_v1_550024</name>
    <name evidence="3" type="ORF">TF3108_v1_700010</name>
</gene>
<dbReference type="AlphaFoldDB" id="A0A0S4XCL7"/>
<dbReference type="EMBL" id="LN899823">
    <property type="protein sequence ID" value="CUV26144.1"/>
    <property type="molecule type" value="Genomic_DNA"/>
</dbReference>
<evidence type="ECO:0000313" key="1">
    <source>
        <dbReference type="EMBL" id="CUV26144.1"/>
    </source>
</evidence>
<dbReference type="EMBL" id="LN899826">
    <property type="protein sequence ID" value="CUV41168.1"/>
    <property type="molecule type" value="Genomic_DNA"/>
</dbReference>
<sequence>MSQRISILVALDVADEARIRQPGWPVCAWWV</sequence>
<accession>A0A0S4XCL7</accession>
<name>A0A0S4XCL7_RALSL</name>
<evidence type="ECO:0000313" key="2">
    <source>
        <dbReference type="EMBL" id="CUV33785.1"/>
    </source>
</evidence>